<proteinExistence type="predicted"/>
<evidence type="ECO:0000313" key="1">
    <source>
        <dbReference type="Proteomes" id="UP000887579"/>
    </source>
</evidence>
<reference evidence="2" key="1">
    <citation type="submission" date="2022-11" db="UniProtKB">
        <authorList>
            <consortium name="WormBaseParasite"/>
        </authorList>
    </citation>
    <scope>IDENTIFICATION</scope>
</reference>
<dbReference type="Proteomes" id="UP000887579">
    <property type="component" value="Unplaced"/>
</dbReference>
<sequence length="177" mass="20260">MLINMNSDSEKVADMEIQSKTHRFPFCIVWTPLPIISWFFPFIGHMGIATSKGVIRDFSGSYYVSEDDMGFSWPTMYWQLSPDKVSGGVEAWDRAVKEASDEYRSHSHNIFCDNCHSHVALALNTMQYNNKSNWNMVHLATMMTFRGKWVGISGFLHQYLPFMIVVSLLLGTAIIFS</sequence>
<name>A0AC34FKU2_9BILA</name>
<protein>
    <submittedName>
        <fullName evidence="2">Transmembrane protein 222</fullName>
    </submittedName>
</protein>
<accession>A0AC34FKU2</accession>
<evidence type="ECO:0000313" key="2">
    <source>
        <dbReference type="WBParaSite" id="ES5_v2.g17981.t1"/>
    </source>
</evidence>
<organism evidence="1 2">
    <name type="scientific">Panagrolaimus sp. ES5</name>
    <dbReference type="NCBI Taxonomy" id="591445"/>
    <lineage>
        <taxon>Eukaryota</taxon>
        <taxon>Metazoa</taxon>
        <taxon>Ecdysozoa</taxon>
        <taxon>Nematoda</taxon>
        <taxon>Chromadorea</taxon>
        <taxon>Rhabditida</taxon>
        <taxon>Tylenchina</taxon>
        <taxon>Panagrolaimomorpha</taxon>
        <taxon>Panagrolaimoidea</taxon>
        <taxon>Panagrolaimidae</taxon>
        <taxon>Panagrolaimus</taxon>
    </lineage>
</organism>
<dbReference type="WBParaSite" id="ES5_v2.g17981.t1">
    <property type="protein sequence ID" value="ES5_v2.g17981.t1"/>
    <property type="gene ID" value="ES5_v2.g17981"/>
</dbReference>